<dbReference type="EMBL" id="JAANER010000002">
    <property type="protein sequence ID" value="KAG9193500.1"/>
    <property type="molecule type" value="Genomic_DNA"/>
</dbReference>
<keyword evidence="3" id="KW-1185">Reference proteome</keyword>
<sequence>MAVATTKSSEPSESGPSAISETPSPFLELPTPLRFLVYSFLSSFSCSNLGQLGKAKHLGLVQTCRQIREEAPPEIQKATEIFYHDHDKMWYATQGENIGITKGQLWMDVK</sequence>
<feature type="compositionally biased region" description="Polar residues" evidence="1">
    <location>
        <begin position="1"/>
        <end position="23"/>
    </location>
</feature>
<proteinExistence type="predicted"/>
<name>A0AAD4IF86_9PLEO</name>
<reference evidence="2" key="1">
    <citation type="submission" date="2021-07" db="EMBL/GenBank/DDBJ databases">
        <title>Genome Resource of American Ginseng Black Spot Pathogen Alternaria panax.</title>
        <authorList>
            <person name="Qiu C."/>
            <person name="Wang W."/>
            <person name="Liu Z."/>
        </authorList>
    </citation>
    <scope>NUCLEOTIDE SEQUENCE</scope>
    <source>
        <strain evidence="2">BNCC115425</strain>
    </source>
</reference>
<evidence type="ECO:0000313" key="3">
    <source>
        <dbReference type="Proteomes" id="UP001199106"/>
    </source>
</evidence>
<evidence type="ECO:0008006" key="4">
    <source>
        <dbReference type="Google" id="ProtNLM"/>
    </source>
</evidence>
<gene>
    <name evidence="2" type="ORF">G6011_03535</name>
</gene>
<feature type="region of interest" description="Disordered" evidence="1">
    <location>
        <begin position="1"/>
        <end position="25"/>
    </location>
</feature>
<evidence type="ECO:0000313" key="2">
    <source>
        <dbReference type="EMBL" id="KAG9193500.1"/>
    </source>
</evidence>
<comment type="caution">
    <text evidence="2">The sequence shown here is derived from an EMBL/GenBank/DDBJ whole genome shotgun (WGS) entry which is preliminary data.</text>
</comment>
<protein>
    <recommendedName>
        <fullName evidence="4">F-box domain-containing protein</fullName>
    </recommendedName>
</protein>
<evidence type="ECO:0000256" key="1">
    <source>
        <dbReference type="SAM" id="MobiDB-lite"/>
    </source>
</evidence>
<organism evidence="2 3">
    <name type="scientific">Alternaria panax</name>
    <dbReference type="NCBI Taxonomy" id="48097"/>
    <lineage>
        <taxon>Eukaryota</taxon>
        <taxon>Fungi</taxon>
        <taxon>Dikarya</taxon>
        <taxon>Ascomycota</taxon>
        <taxon>Pezizomycotina</taxon>
        <taxon>Dothideomycetes</taxon>
        <taxon>Pleosporomycetidae</taxon>
        <taxon>Pleosporales</taxon>
        <taxon>Pleosporineae</taxon>
        <taxon>Pleosporaceae</taxon>
        <taxon>Alternaria</taxon>
        <taxon>Alternaria sect. Panax</taxon>
    </lineage>
</organism>
<dbReference type="Proteomes" id="UP001199106">
    <property type="component" value="Unassembled WGS sequence"/>
</dbReference>
<dbReference type="AlphaFoldDB" id="A0AAD4IF86"/>
<accession>A0AAD4IF86</accession>